<sequence>MYGCHFQQSIINSALTFREEQRLLLKNDPSKKLGDVITLNLTKVEGGVQVNVLPEKFTICEFVALPENSLTRSRPRARSILHRSCTVHLVSYLCEKSTSS</sequence>
<name>A0A016W0S7_9BILA</name>
<proteinExistence type="predicted"/>
<evidence type="ECO:0000313" key="2">
    <source>
        <dbReference type="Proteomes" id="UP000024635"/>
    </source>
</evidence>
<gene>
    <name evidence="1" type="primary">Acey_s0002.g1148</name>
    <name evidence="1" type="ORF">Y032_0002g1148</name>
</gene>
<dbReference type="OrthoDB" id="3064516at2759"/>
<evidence type="ECO:0000313" key="1">
    <source>
        <dbReference type="EMBL" id="EYC32887.1"/>
    </source>
</evidence>
<accession>A0A016W0S7</accession>
<protein>
    <recommendedName>
        <fullName evidence="3">Peptidase M20 dimerisation domain-containing protein</fullName>
    </recommendedName>
</protein>
<comment type="caution">
    <text evidence="1">The sequence shown here is derived from an EMBL/GenBank/DDBJ whole genome shotgun (WGS) entry which is preliminary data.</text>
</comment>
<reference evidence="2" key="1">
    <citation type="journal article" date="2015" name="Nat. Genet.">
        <title>The genome and transcriptome of the zoonotic hookworm Ancylostoma ceylanicum identify infection-specific gene families.</title>
        <authorList>
            <person name="Schwarz E.M."/>
            <person name="Hu Y."/>
            <person name="Antoshechkin I."/>
            <person name="Miller M.M."/>
            <person name="Sternberg P.W."/>
            <person name="Aroian R.V."/>
        </authorList>
    </citation>
    <scope>NUCLEOTIDE SEQUENCE</scope>
    <source>
        <strain evidence="2">HY135</strain>
    </source>
</reference>
<evidence type="ECO:0008006" key="3">
    <source>
        <dbReference type="Google" id="ProtNLM"/>
    </source>
</evidence>
<dbReference type="STRING" id="53326.A0A016W0S7"/>
<dbReference type="AlphaFoldDB" id="A0A016W0S7"/>
<organism evidence="1 2">
    <name type="scientific">Ancylostoma ceylanicum</name>
    <dbReference type="NCBI Taxonomy" id="53326"/>
    <lineage>
        <taxon>Eukaryota</taxon>
        <taxon>Metazoa</taxon>
        <taxon>Ecdysozoa</taxon>
        <taxon>Nematoda</taxon>
        <taxon>Chromadorea</taxon>
        <taxon>Rhabditida</taxon>
        <taxon>Rhabditina</taxon>
        <taxon>Rhabditomorpha</taxon>
        <taxon>Strongyloidea</taxon>
        <taxon>Ancylostomatidae</taxon>
        <taxon>Ancylostomatinae</taxon>
        <taxon>Ancylostoma</taxon>
    </lineage>
</organism>
<keyword evidence="2" id="KW-1185">Reference proteome</keyword>
<dbReference type="Gene3D" id="3.30.70.360">
    <property type="match status" value="1"/>
</dbReference>
<dbReference type="Proteomes" id="UP000024635">
    <property type="component" value="Unassembled WGS sequence"/>
</dbReference>
<dbReference type="EMBL" id="JARK01001338">
    <property type="protein sequence ID" value="EYC32887.1"/>
    <property type="molecule type" value="Genomic_DNA"/>
</dbReference>